<dbReference type="InterPro" id="IPR035979">
    <property type="entry name" value="RBD_domain_sf"/>
</dbReference>
<keyword evidence="7" id="KW-0812">Transmembrane</keyword>
<evidence type="ECO:0000256" key="6">
    <source>
        <dbReference type="PROSITE-ProRule" id="PRU00176"/>
    </source>
</evidence>
<dbReference type="SMART" id="SM00360">
    <property type="entry name" value="RRM"/>
    <property type="match status" value="1"/>
</dbReference>
<name>A0A8C4R4M8_EPTBU</name>
<dbReference type="GO" id="GO:0003723">
    <property type="term" value="F:RNA binding"/>
    <property type="evidence" value="ECO:0007669"/>
    <property type="project" value="UniProtKB-UniRule"/>
</dbReference>
<evidence type="ECO:0000256" key="2">
    <source>
        <dbReference type="ARBA" id="ARBA00053249"/>
    </source>
</evidence>
<evidence type="ECO:0000256" key="7">
    <source>
        <dbReference type="SAM" id="Phobius"/>
    </source>
</evidence>
<dbReference type="GO" id="GO:0005686">
    <property type="term" value="C:U2 snRNP"/>
    <property type="evidence" value="ECO:0007669"/>
    <property type="project" value="TreeGrafter"/>
</dbReference>
<dbReference type="GeneTree" id="ENSGT00890000139472"/>
<dbReference type="InterPro" id="IPR051847">
    <property type="entry name" value="RNA_proc/Spliceosome_comp"/>
</dbReference>
<keyword evidence="7" id="KW-0472">Membrane</keyword>
<dbReference type="PROSITE" id="PS50102">
    <property type="entry name" value="RRM"/>
    <property type="match status" value="1"/>
</dbReference>
<feature type="transmembrane region" description="Helical" evidence="7">
    <location>
        <begin position="193"/>
        <end position="218"/>
    </location>
</feature>
<accession>A0A8C4R4M8</accession>
<dbReference type="PANTHER" id="PTHR45880">
    <property type="entry name" value="RNA-BINDING MOTIF PROTEIN, X-LINKED 2"/>
    <property type="match status" value="1"/>
</dbReference>
<dbReference type="GO" id="GO:0000398">
    <property type="term" value="P:mRNA splicing, via spliceosome"/>
    <property type="evidence" value="ECO:0007669"/>
    <property type="project" value="InterPro"/>
</dbReference>
<dbReference type="Ensembl" id="ENSEBUT00000024705.1">
    <property type="protein sequence ID" value="ENSEBUP00000024129.1"/>
    <property type="gene ID" value="ENSEBUG00000014856.1"/>
</dbReference>
<comment type="function">
    <text evidence="2">Involved in pre-mRNA splicing as component of the activated spliceosome. As a component of the minor spliceosome, involved in the splicing of U12-type introns in pre-mRNAs.</text>
</comment>
<comment type="similarity">
    <text evidence="3">Belongs to the IST3 family.</text>
</comment>
<protein>
    <recommendedName>
        <fullName evidence="5">RNA-binding motif protein, X-linked 2</fullName>
    </recommendedName>
</protein>
<evidence type="ECO:0000256" key="5">
    <source>
        <dbReference type="ARBA" id="ARBA00074390"/>
    </source>
</evidence>
<dbReference type="InterPro" id="IPR000504">
    <property type="entry name" value="RRM_dom"/>
</dbReference>
<sequence length="277" mass="31359">MNPLTKVKLINELNEKEARLGVAEKTSWHKQYRDSAWIFVGGLPYELTEGDIICVFSQYGEIVNVNLVRDKKTGKQKGFVFICYEDQRSTILAVDNFNGIKVTAGRTRFANKALLVKLPKSRIEVHLHSFITLTPLPPPPPWNQLPHSSISFFPQGQDIYLPPFQIILNPKPYFVAPLTLRKPSFFQVSNFSVLRVSFCIHLVHLLCPPLILILPHISYFSKYPSVLSLITAVGVPPLSFYCSFCCCILISFVLLTLNKNQFHPQTPTCSRVGTQPI</sequence>
<dbReference type="SUPFAM" id="SSF54928">
    <property type="entry name" value="RNA-binding domain, RBD"/>
    <property type="match status" value="1"/>
</dbReference>
<evidence type="ECO:0000313" key="10">
    <source>
        <dbReference type="Proteomes" id="UP000694388"/>
    </source>
</evidence>
<keyword evidence="1 6" id="KW-0694">RNA-binding</keyword>
<keyword evidence="7" id="KW-1133">Transmembrane helix</keyword>
<organism evidence="9 10">
    <name type="scientific">Eptatretus burgeri</name>
    <name type="common">Inshore hagfish</name>
    <dbReference type="NCBI Taxonomy" id="7764"/>
    <lineage>
        <taxon>Eukaryota</taxon>
        <taxon>Metazoa</taxon>
        <taxon>Chordata</taxon>
        <taxon>Craniata</taxon>
        <taxon>Vertebrata</taxon>
        <taxon>Cyclostomata</taxon>
        <taxon>Myxini</taxon>
        <taxon>Myxiniformes</taxon>
        <taxon>Myxinidae</taxon>
        <taxon>Eptatretinae</taxon>
        <taxon>Eptatretus</taxon>
    </lineage>
</organism>
<dbReference type="GO" id="GO:0005654">
    <property type="term" value="C:nucleoplasm"/>
    <property type="evidence" value="ECO:0007669"/>
    <property type="project" value="UniProtKB-ARBA"/>
</dbReference>
<proteinExistence type="inferred from homology"/>
<dbReference type="CDD" id="cd12411">
    <property type="entry name" value="RRM_ist3_like"/>
    <property type="match status" value="1"/>
</dbReference>
<dbReference type="AlphaFoldDB" id="A0A8C4R4M8"/>
<keyword evidence="10" id="KW-1185">Reference proteome</keyword>
<evidence type="ECO:0000256" key="1">
    <source>
        <dbReference type="ARBA" id="ARBA00022884"/>
    </source>
</evidence>
<dbReference type="Proteomes" id="UP000694388">
    <property type="component" value="Unplaced"/>
</dbReference>
<comment type="subunit">
    <text evidence="4">Part of the activated spliceosome B/catalytic step 1 spliceosome, one of the forms of the spliceosome which has a well-formed active site but still cannot catalyze the branching reaction and is composed of at least 52 proteins, the U2, U5 and U6 snRNAs and the pre-mRNA. Component of the minor spliceosome, which splices U12-type introns.</text>
</comment>
<evidence type="ECO:0000313" key="9">
    <source>
        <dbReference type="Ensembl" id="ENSEBUP00000024119.1"/>
    </source>
</evidence>
<dbReference type="InterPro" id="IPR012677">
    <property type="entry name" value="Nucleotide-bd_a/b_plait_sf"/>
</dbReference>
<dbReference type="PANTHER" id="PTHR45880:SF1">
    <property type="entry name" value="RNA-BINDING MOTIF PROTEIN, X-LINKED 2"/>
    <property type="match status" value="1"/>
</dbReference>
<evidence type="ECO:0000256" key="3">
    <source>
        <dbReference type="ARBA" id="ARBA00061455"/>
    </source>
</evidence>
<dbReference type="InterPro" id="IPR045844">
    <property type="entry name" value="RRM_Ist3-like"/>
</dbReference>
<feature type="domain" description="RRM" evidence="8">
    <location>
        <begin position="36"/>
        <end position="121"/>
    </location>
</feature>
<evidence type="ECO:0000259" key="8">
    <source>
        <dbReference type="PROSITE" id="PS50102"/>
    </source>
</evidence>
<dbReference type="FunFam" id="3.30.70.330:FF:000218">
    <property type="entry name" value="RNA-binding motif protein, X-linked 2"/>
    <property type="match status" value="1"/>
</dbReference>
<dbReference type="Pfam" id="PF00076">
    <property type="entry name" value="RRM_1"/>
    <property type="match status" value="1"/>
</dbReference>
<dbReference type="GO" id="GO:0071011">
    <property type="term" value="C:precatalytic spliceosome"/>
    <property type="evidence" value="ECO:0007669"/>
    <property type="project" value="TreeGrafter"/>
</dbReference>
<feature type="transmembrane region" description="Helical" evidence="7">
    <location>
        <begin position="238"/>
        <end position="257"/>
    </location>
</feature>
<dbReference type="GO" id="GO:0071013">
    <property type="term" value="C:catalytic step 2 spliceosome"/>
    <property type="evidence" value="ECO:0007669"/>
    <property type="project" value="TreeGrafter"/>
</dbReference>
<reference evidence="9" key="1">
    <citation type="submission" date="2025-05" db="UniProtKB">
        <authorList>
            <consortium name="Ensembl"/>
        </authorList>
    </citation>
    <scope>IDENTIFICATION</scope>
</reference>
<evidence type="ECO:0000256" key="4">
    <source>
        <dbReference type="ARBA" id="ARBA00064744"/>
    </source>
</evidence>
<dbReference type="Gene3D" id="3.30.70.330">
    <property type="match status" value="1"/>
</dbReference>
<dbReference type="Ensembl" id="ENSEBUT00000024695.1">
    <property type="protein sequence ID" value="ENSEBUP00000024119.1"/>
    <property type="gene ID" value="ENSEBUG00000014856.1"/>
</dbReference>